<keyword evidence="2" id="KW-1185">Reference proteome</keyword>
<name>A0AAW0GAR4_9APHY</name>
<dbReference type="EMBL" id="JASBNA010000017">
    <property type="protein sequence ID" value="KAK7686170.1"/>
    <property type="molecule type" value="Genomic_DNA"/>
</dbReference>
<gene>
    <name evidence="1" type="ORF">QCA50_010390</name>
</gene>
<sequence length="199" mass="22791">MKNIPSRLFIVFFATYEIAGNEPMNYSGRRLPFNISPLASVFLRPTEWVNHGLCFTLEEFNEYITSRTSAGFRTLHKYLQSWMYRISGGYIGALETVAGLIETISTQQHSTEPLALSDFSKHFTNPGDFINGLTHPAFTTGLPTPDDIKTFEQFFYSVLKRESTSYPYPHYDTSKSAKKMGAWMSFHLDIEHVDLMFNV</sequence>
<comment type="caution">
    <text evidence="1">The sequence shown here is derived from an EMBL/GenBank/DDBJ whole genome shotgun (WGS) entry which is preliminary data.</text>
</comment>
<proteinExistence type="predicted"/>
<organism evidence="1 2">
    <name type="scientific">Cerrena zonata</name>
    <dbReference type="NCBI Taxonomy" id="2478898"/>
    <lineage>
        <taxon>Eukaryota</taxon>
        <taxon>Fungi</taxon>
        <taxon>Dikarya</taxon>
        <taxon>Basidiomycota</taxon>
        <taxon>Agaricomycotina</taxon>
        <taxon>Agaricomycetes</taxon>
        <taxon>Polyporales</taxon>
        <taxon>Cerrenaceae</taxon>
        <taxon>Cerrena</taxon>
    </lineage>
</organism>
<evidence type="ECO:0000313" key="2">
    <source>
        <dbReference type="Proteomes" id="UP001385951"/>
    </source>
</evidence>
<dbReference type="AlphaFoldDB" id="A0AAW0GAR4"/>
<evidence type="ECO:0000313" key="1">
    <source>
        <dbReference type="EMBL" id="KAK7686170.1"/>
    </source>
</evidence>
<accession>A0AAW0GAR4</accession>
<dbReference type="Proteomes" id="UP001385951">
    <property type="component" value="Unassembled WGS sequence"/>
</dbReference>
<protein>
    <submittedName>
        <fullName evidence="1">Uncharacterized protein</fullName>
    </submittedName>
</protein>
<reference evidence="1 2" key="1">
    <citation type="submission" date="2022-09" db="EMBL/GenBank/DDBJ databases">
        <authorList>
            <person name="Palmer J.M."/>
        </authorList>
    </citation>
    <scope>NUCLEOTIDE SEQUENCE [LARGE SCALE GENOMIC DNA]</scope>
    <source>
        <strain evidence="1 2">DSM 7382</strain>
    </source>
</reference>